<organism evidence="1 2">
    <name type="scientific">Piromyces finnis</name>
    <dbReference type="NCBI Taxonomy" id="1754191"/>
    <lineage>
        <taxon>Eukaryota</taxon>
        <taxon>Fungi</taxon>
        <taxon>Fungi incertae sedis</taxon>
        <taxon>Chytridiomycota</taxon>
        <taxon>Chytridiomycota incertae sedis</taxon>
        <taxon>Neocallimastigomycetes</taxon>
        <taxon>Neocallimastigales</taxon>
        <taxon>Neocallimastigaceae</taxon>
        <taxon>Piromyces</taxon>
    </lineage>
</organism>
<dbReference type="EMBL" id="MCFH01000045">
    <property type="protein sequence ID" value="ORX44523.1"/>
    <property type="molecule type" value="Genomic_DNA"/>
</dbReference>
<reference evidence="1 2" key="1">
    <citation type="submission" date="2016-08" db="EMBL/GenBank/DDBJ databases">
        <title>Genomes of anaerobic fungi encode conserved fungal cellulosomes for biomass hydrolysis.</title>
        <authorList>
            <consortium name="DOE Joint Genome Institute"/>
            <person name="Haitjema C.H."/>
            <person name="Gilmore S.P."/>
            <person name="Henske J.K."/>
            <person name="Solomon K.V."/>
            <person name="De Groot R."/>
            <person name="Kuo A."/>
            <person name="Mondo S.J."/>
            <person name="Salamov A.A."/>
            <person name="Labutti K."/>
            <person name="Zhao Z."/>
            <person name="Chiniquy J."/>
            <person name="Barry K."/>
            <person name="Brewer H.M."/>
            <person name="Purvine S.O."/>
            <person name="Wright A.T."/>
            <person name="Boxma B."/>
            <person name="Van Alen T."/>
            <person name="Hackstein J.H."/>
            <person name="Baker S.E."/>
            <person name="Grigoriev I.V."/>
            <person name="O'Malley M.A."/>
        </authorList>
    </citation>
    <scope>NUCLEOTIDE SEQUENCE [LARGE SCALE GENOMIC DNA]</scope>
    <source>
        <strain evidence="2">finn</strain>
    </source>
</reference>
<protein>
    <recommendedName>
        <fullName evidence="3">Sfi1 spindle body domain-containing protein</fullName>
    </recommendedName>
</protein>
<dbReference type="Proteomes" id="UP000193719">
    <property type="component" value="Unassembled WGS sequence"/>
</dbReference>
<feature type="non-terminal residue" evidence="1">
    <location>
        <position position="1"/>
    </location>
</feature>
<keyword evidence="2" id="KW-1185">Reference proteome</keyword>
<evidence type="ECO:0000313" key="1">
    <source>
        <dbReference type="EMBL" id="ORX44523.1"/>
    </source>
</evidence>
<accession>A0A1Y1V2I9</accession>
<dbReference type="AlphaFoldDB" id="A0A1Y1V2I9"/>
<evidence type="ECO:0000313" key="2">
    <source>
        <dbReference type="Proteomes" id="UP000193719"/>
    </source>
</evidence>
<comment type="caution">
    <text evidence="1">The sequence shown here is derived from an EMBL/GenBank/DDBJ whole genome shotgun (WGS) entry which is preliminary data.</text>
</comment>
<proteinExistence type="predicted"/>
<evidence type="ECO:0008006" key="3">
    <source>
        <dbReference type="Google" id="ProtNLM"/>
    </source>
</evidence>
<dbReference type="STRING" id="1754191.A0A1Y1V2I9"/>
<name>A0A1Y1V2I9_9FUNG</name>
<gene>
    <name evidence="1" type="ORF">BCR36DRAFT_301284</name>
</gene>
<reference evidence="1 2" key="2">
    <citation type="submission" date="2016-08" db="EMBL/GenBank/DDBJ databases">
        <title>Pervasive Adenine N6-methylation of Active Genes in Fungi.</title>
        <authorList>
            <consortium name="DOE Joint Genome Institute"/>
            <person name="Mondo S.J."/>
            <person name="Dannebaum R.O."/>
            <person name="Kuo R.C."/>
            <person name="Labutti K."/>
            <person name="Haridas S."/>
            <person name="Kuo A."/>
            <person name="Salamov A."/>
            <person name="Ahrendt S.R."/>
            <person name="Lipzen A."/>
            <person name="Sullivan W."/>
            <person name="Andreopoulos W.B."/>
            <person name="Clum A."/>
            <person name="Lindquist E."/>
            <person name="Daum C."/>
            <person name="Ramamoorthy G.K."/>
            <person name="Gryganskyi A."/>
            <person name="Culley D."/>
            <person name="Magnuson J.K."/>
            <person name="James T.Y."/>
            <person name="O'Malley M.A."/>
            <person name="Stajich J.E."/>
            <person name="Spatafora J.W."/>
            <person name="Visel A."/>
            <person name="Grigoriev I.V."/>
        </authorList>
    </citation>
    <scope>NUCLEOTIDE SEQUENCE [LARGE SCALE GENOMIC DNA]</scope>
    <source>
        <strain evidence="2">finn</strain>
    </source>
</reference>
<sequence>SSDSIADGFFKNNILRKYLKKWKNKKSDWHEIYHHYEVQPIIFWSITLTKKVLEAWKTYSSKKKEMRRRIIEAENWKKNNDIKQGIMTWIKYADNLYSNNLKEYEISVLPFQDISSREYYLMRKYYNRWNMKVLGKIIKRRTKDEETMFNLSSLNNRCNSIFPSM</sequence>
<dbReference type="OrthoDB" id="2135006at2759"/>